<sequence>MKVKVTLERTDGSRDDITVTADAGATISEVAGTIARLDPRGTSPGGALTLRAQLPGQDAPTTLPGDAPLGEAWIGSGAVVSLVEVAAERAEVRAAPVLGDVWVESGPDEGRRFELREGSVVLGRAPGVDIVLDDPLVSKRHARIEVAEAIEVVDLGSANGIMVDGVRVPRVKITSAQRVVVGDTVLVVQRTAPTGGVHGVSARPGPVPFNRSPRVEDRYTGSKYDAPEVPEEQEPRDFPFFALLAPVLMGGGMFYFTGNPTSLLFIALSPMMLIGNFFMQKKAKKRRLEKDVRIFDERLEALHTKLARERGTERSVRLREAPAIPLVYAEAMRRGPLLWTRRPEHWSFLNVRLGTGSMPSRNTIQINDDRAHRAEFQERIDALGDRYRTIDAVPVVENLTDAGSIGFAGHPQHTVGSLDGVLVQLTALHSPAELVVAAVVSPSWTRDLEWLQWVPHTSSVHSPITGPHLADGSGSATVLVAELEALVAARTGRAQGRRRGAIESEKAAMERGGDVGGSQTSDGTSSPLPAVVVVVTDDADVPRARLVQLMETGPDAGVFVLWVSHDVRDLPAACRTFVAVDGDGAVTAGLVRLGLTVDLDPEVVDAAAANAYGRRMAPVLDAGALKEDETDLPRSISTVSLLGHDLVESADAVLDRWRQNGSVYDRSGAAGKARKRAGTLRATVGSAGVDPMHLDLRSQGPHALVGGTTGAGKSEFLQSWVLGMAAEYSPDRVTFLFVDYKGGSAFADCVQLPHCVGLVTDLSPHLVTRALTSLRAELHHREHLFNRRKAKDLLEMEKRGDPETPPALVIVVDEFAALVGDVPEFVDGMIDVAQRGRSLGIHLILATQRPAGVIKDNLRANTPLRVALRMADESDSSDVVDVKDAAHFDPAVPGRGVVKTGPGRLQSFQSGYAGGWTSREPARTAIEVAWLRFGAEVPWEEPDDESPAEDVDLGPNDQQRLVAKIVEAHALAGLAAPRRPWLDELADVYDLARLGQRRDTELLFGVADLPQSQAQRAVAFRPDTDGHLAIFGTGGSGKSVLLRSLAVSAGVTPRGGPVQVYGLDFAAGSLRMLDALPHVGAVVPGDDVERVVALLRLLRDELERRAVAFAEISASSVTDYRDLSGKGDTARILLLVDGFPAFRDDFEAGSGRAEWFDAFRDILSDGRQLGMHVVFTADRAGAVPTYVRSLVQRTVVLRLADDGYAALNAPGTS</sequence>
<dbReference type="InterPro" id="IPR002543">
    <property type="entry name" value="FtsK_dom"/>
</dbReference>
<evidence type="ECO:0000256" key="5">
    <source>
        <dbReference type="SAM" id="MobiDB-lite"/>
    </source>
</evidence>
<dbReference type="SMART" id="SM00382">
    <property type="entry name" value="AAA"/>
    <property type="match status" value="2"/>
</dbReference>
<dbReference type="SUPFAM" id="SSF49879">
    <property type="entry name" value="SMAD/FHA domain"/>
    <property type="match status" value="1"/>
</dbReference>
<evidence type="ECO:0000256" key="4">
    <source>
        <dbReference type="PROSITE-ProRule" id="PRU00289"/>
    </source>
</evidence>
<evidence type="ECO:0000313" key="8">
    <source>
        <dbReference type="EMBL" id="BDZ41253.1"/>
    </source>
</evidence>
<keyword evidence="1" id="KW-0597">Phosphoprotein</keyword>
<feature type="domain" description="FHA" evidence="6">
    <location>
        <begin position="120"/>
        <end position="168"/>
    </location>
</feature>
<feature type="compositionally biased region" description="Basic and acidic residues" evidence="5">
    <location>
        <begin position="500"/>
        <end position="513"/>
    </location>
</feature>
<dbReference type="CDD" id="cd01127">
    <property type="entry name" value="TrwB_TraG_TraD_VirD4"/>
    <property type="match status" value="1"/>
</dbReference>
<dbReference type="Proteomes" id="UP001321475">
    <property type="component" value="Chromosome"/>
</dbReference>
<feature type="region of interest" description="Disordered" evidence="5">
    <location>
        <begin position="497"/>
        <end position="527"/>
    </location>
</feature>
<dbReference type="PANTHER" id="PTHR22683">
    <property type="entry name" value="SPORULATION PROTEIN RELATED"/>
    <property type="match status" value="1"/>
</dbReference>
<gene>
    <name evidence="8" type="ORF">GCM10025865_05520</name>
</gene>
<evidence type="ECO:0000259" key="6">
    <source>
        <dbReference type="PROSITE" id="PS50006"/>
    </source>
</evidence>
<keyword evidence="9" id="KW-1185">Reference proteome</keyword>
<dbReference type="GO" id="GO:0051301">
    <property type="term" value="P:cell division"/>
    <property type="evidence" value="ECO:0007669"/>
    <property type="project" value="UniProtKB-KW"/>
</dbReference>
<dbReference type="InterPro" id="IPR027417">
    <property type="entry name" value="P-loop_NTPase"/>
</dbReference>
<evidence type="ECO:0000259" key="7">
    <source>
        <dbReference type="PROSITE" id="PS50901"/>
    </source>
</evidence>
<dbReference type="SMART" id="SM00240">
    <property type="entry name" value="FHA"/>
    <property type="match status" value="1"/>
</dbReference>
<organism evidence="8 9">
    <name type="scientific">Paraoerskovia sediminicola</name>
    <dbReference type="NCBI Taxonomy" id="1138587"/>
    <lineage>
        <taxon>Bacteria</taxon>
        <taxon>Bacillati</taxon>
        <taxon>Actinomycetota</taxon>
        <taxon>Actinomycetes</taxon>
        <taxon>Micrococcales</taxon>
        <taxon>Cellulomonadaceae</taxon>
        <taxon>Paraoerskovia</taxon>
    </lineage>
</organism>
<evidence type="ECO:0000313" key="9">
    <source>
        <dbReference type="Proteomes" id="UP001321475"/>
    </source>
</evidence>
<dbReference type="EMBL" id="AP027729">
    <property type="protein sequence ID" value="BDZ41253.1"/>
    <property type="molecule type" value="Genomic_DNA"/>
</dbReference>
<dbReference type="SUPFAM" id="SSF52540">
    <property type="entry name" value="P-loop containing nucleoside triphosphate hydrolases"/>
    <property type="match status" value="2"/>
</dbReference>
<dbReference type="InterPro" id="IPR003593">
    <property type="entry name" value="AAA+_ATPase"/>
</dbReference>
<evidence type="ECO:0000256" key="3">
    <source>
        <dbReference type="ARBA" id="ARBA00022840"/>
    </source>
</evidence>
<dbReference type="Pfam" id="PF01580">
    <property type="entry name" value="FtsK_SpoIIIE"/>
    <property type="match status" value="2"/>
</dbReference>
<dbReference type="InterPro" id="IPR008984">
    <property type="entry name" value="SMAD_FHA_dom_sf"/>
</dbReference>
<dbReference type="Pfam" id="PF16697">
    <property type="entry name" value="Yop-YscD_cpl"/>
    <property type="match status" value="1"/>
</dbReference>
<keyword evidence="2 4" id="KW-0547">Nucleotide-binding</keyword>
<dbReference type="PROSITE" id="PS50006">
    <property type="entry name" value="FHA_DOMAIN"/>
    <property type="match status" value="1"/>
</dbReference>
<dbReference type="RefSeq" id="WP_286218455.1">
    <property type="nucleotide sequence ID" value="NZ_AP027729.1"/>
</dbReference>
<name>A0ABM8FZN7_9CELL</name>
<reference evidence="9" key="1">
    <citation type="journal article" date="2019" name="Int. J. Syst. Evol. Microbiol.">
        <title>The Global Catalogue of Microorganisms (GCM) 10K type strain sequencing project: providing services to taxonomists for standard genome sequencing and annotation.</title>
        <authorList>
            <consortium name="The Broad Institute Genomics Platform"/>
            <consortium name="The Broad Institute Genome Sequencing Center for Infectious Disease"/>
            <person name="Wu L."/>
            <person name="Ma J."/>
        </authorList>
    </citation>
    <scope>NUCLEOTIDE SEQUENCE [LARGE SCALE GENOMIC DNA]</scope>
    <source>
        <strain evidence="9">NBRC 108565</strain>
    </source>
</reference>
<evidence type="ECO:0000256" key="1">
    <source>
        <dbReference type="ARBA" id="ARBA00022553"/>
    </source>
</evidence>
<accession>A0ABM8FZN7</accession>
<feature type="domain" description="FtsK" evidence="7">
    <location>
        <begin position="689"/>
        <end position="877"/>
    </location>
</feature>
<keyword evidence="3 4" id="KW-0067">ATP-binding</keyword>
<dbReference type="InterPro" id="IPR050206">
    <property type="entry name" value="FtsK/SpoIIIE/SftA"/>
</dbReference>
<feature type="compositionally biased region" description="Polar residues" evidence="5">
    <location>
        <begin position="517"/>
        <end position="527"/>
    </location>
</feature>
<feature type="region of interest" description="Disordered" evidence="5">
    <location>
        <begin position="197"/>
        <end position="232"/>
    </location>
</feature>
<dbReference type="PROSITE" id="PS50901">
    <property type="entry name" value="FTSK"/>
    <property type="match status" value="2"/>
</dbReference>
<dbReference type="InterPro" id="IPR000253">
    <property type="entry name" value="FHA_dom"/>
</dbReference>
<feature type="binding site" evidence="4">
    <location>
        <begin position="707"/>
        <end position="714"/>
    </location>
    <ligand>
        <name>ATP</name>
        <dbReference type="ChEBI" id="CHEBI:30616"/>
    </ligand>
</feature>
<feature type="binding site" evidence="4">
    <location>
        <begin position="1032"/>
        <end position="1039"/>
    </location>
    <ligand>
        <name>ATP</name>
        <dbReference type="ChEBI" id="CHEBI:30616"/>
    </ligand>
</feature>
<dbReference type="CDD" id="cd00060">
    <property type="entry name" value="FHA"/>
    <property type="match status" value="1"/>
</dbReference>
<keyword evidence="8" id="KW-0132">Cell division</keyword>
<keyword evidence="8" id="KW-0131">Cell cycle</keyword>
<proteinExistence type="predicted"/>
<dbReference type="Gene3D" id="2.60.200.20">
    <property type="match status" value="1"/>
</dbReference>
<dbReference type="Gene3D" id="3.40.50.300">
    <property type="entry name" value="P-loop containing nucleotide triphosphate hydrolases"/>
    <property type="match status" value="3"/>
</dbReference>
<dbReference type="InterPro" id="IPR032030">
    <property type="entry name" value="YscD_cytoplasmic_dom"/>
</dbReference>
<protein>
    <submittedName>
        <fullName evidence="8">Cell division protein FtsK</fullName>
    </submittedName>
</protein>
<evidence type="ECO:0000256" key="2">
    <source>
        <dbReference type="ARBA" id="ARBA00022741"/>
    </source>
</evidence>
<feature type="domain" description="FtsK" evidence="7">
    <location>
        <begin position="1015"/>
        <end position="1206"/>
    </location>
</feature>
<dbReference type="PANTHER" id="PTHR22683:SF1">
    <property type="entry name" value="TYPE VII SECRETION SYSTEM PROTEIN ESSC"/>
    <property type="match status" value="1"/>
</dbReference>